<comment type="caution">
    <text evidence="1">The sequence shown here is derived from an EMBL/GenBank/DDBJ whole genome shotgun (WGS) entry which is preliminary data.</text>
</comment>
<dbReference type="Gene3D" id="1.10.30.50">
    <property type="match status" value="1"/>
</dbReference>
<reference evidence="1 2" key="1">
    <citation type="submission" date="2018-06" db="EMBL/GenBank/DDBJ databases">
        <title>Nitrincola tibetense sp. nov., isolated from Lake XuguoCo on Tibetan Plateau.</title>
        <authorList>
            <person name="Xing P."/>
        </authorList>
    </citation>
    <scope>NUCLEOTIDE SEQUENCE [LARGE SCALE GENOMIC DNA]</scope>
    <source>
        <strain evidence="2">xg18</strain>
    </source>
</reference>
<dbReference type="AlphaFoldDB" id="A0A364NNS8"/>
<dbReference type="Proteomes" id="UP000250744">
    <property type="component" value="Unassembled WGS sequence"/>
</dbReference>
<dbReference type="EMBL" id="QKRX01000004">
    <property type="protein sequence ID" value="RAU18694.1"/>
    <property type="molecule type" value="Genomic_DNA"/>
</dbReference>
<protein>
    <recommendedName>
        <fullName evidence="3">HNH endonuclease</fullName>
    </recommendedName>
</protein>
<dbReference type="RefSeq" id="WP_112158792.1">
    <property type="nucleotide sequence ID" value="NZ_QKRX01000004.1"/>
</dbReference>
<keyword evidence="2" id="KW-1185">Reference proteome</keyword>
<dbReference type="OrthoDB" id="8824552at2"/>
<accession>A0A364NNS8</accession>
<evidence type="ECO:0000313" key="2">
    <source>
        <dbReference type="Proteomes" id="UP000250744"/>
    </source>
</evidence>
<evidence type="ECO:0000313" key="1">
    <source>
        <dbReference type="EMBL" id="RAU18694.1"/>
    </source>
</evidence>
<name>A0A364NNS8_9GAMM</name>
<proteinExistence type="predicted"/>
<gene>
    <name evidence="1" type="ORF">DN062_07995</name>
</gene>
<sequence>MRFVDNTFINLPVNWEDKAEAATNELLAGNIVADDRSAIWKELKESLETLSNGRCWYCETNIPRADNAVDHYRPKGKVQGVALTADGKSLTRFDIVPEHSGYKWAAFNPENFRFSCQHCNEYRKDLQGTAGGKWNYFPLVNEAQRAYEVLDEDNEVPVLLDPCKRLDWRLLSYDISGVPFSRFEEGSPEDIKVKLSIRLYHLDQNRLNEGRIAQWKLFKPLIDEAKKWYLKKLRQDQGADACFEKELRKIGQWFHPKSKNTYLGFLVYQLEQDKNKDLLHPWIGELIRTVG</sequence>
<evidence type="ECO:0008006" key="3">
    <source>
        <dbReference type="Google" id="ProtNLM"/>
    </source>
</evidence>
<organism evidence="1 2">
    <name type="scientific">Nitrincola tibetensis</name>
    <dbReference type="NCBI Taxonomy" id="2219697"/>
    <lineage>
        <taxon>Bacteria</taxon>
        <taxon>Pseudomonadati</taxon>
        <taxon>Pseudomonadota</taxon>
        <taxon>Gammaproteobacteria</taxon>
        <taxon>Oceanospirillales</taxon>
        <taxon>Oceanospirillaceae</taxon>
        <taxon>Nitrincola</taxon>
    </lineage>
</organism>